<dbReference type="InterPro" id="IPR050563">
    <property type="entry name" value="4-hydroxybenzoyl-CoA_TE"/>
</dbReference>
<dbReference type="CDD" id="cd00586">
    <property type="entry name" value="4HBT"/>
    <property type="match status" value="1"/>
</dbReference>
<dbReference type="Pfam" id="PF13279">
    <property type="entry name" value="4HBT_2"/>
    <property type="match status" value="1"/>
</dbReference>
<reference evidence="3" key="1">
    <citation type="submission" date="2012-03" db="EMBL/GenBank/DDBJ databases">
        <title>Functional metagenomics reveals considerable lignocellulase gene clusters in the gut microbiome of a wood-feeding higher termite.</title>
        <authorList>
            <person name="Liu N."/>
        </authorList>
    </citation>
    <scope>NUCLEOTIDE SEQUENCE</scope>
</reference>
<organism evidence="3">
    <name type="scientific">uncultured bacterium contig00031</name>
    <dbReference type="NCBI Taxonomy" id="1181520"/>
    <lineage>
        <taxon>Bacteria</taxon>
        <taxon>environmental samples</taxon>
    </lineage>
</organism>
<dbReference type="PANTHER" id="PTHR31793:SF27">
    <property type="entry name" value="NOVEL THIOESTERASE SUPERFAMILY DOMAIN AND SAPOSIN A-TYPE DOMAIN CONTAINING PROTEIN (0610012H03RIK)"/>
    <property type="match status" value="1"/>
</dbReference>
<dbReference type="PANTHER" id="PTHR31793">
    <property type="entry name" value="4-HYDROXYBENZOYL-COA THIOESTERASE FAMILY MEMBER"/>
    <property type="match status" value="1"/>
</dbReference>
<dbReference type="Gene3D" id="3.10.129.10">
    <property type="entry name" value="Hotdog Thioesterase"/>
    <property type="match status" value="1"/>
</dbReference>
<evidence type="ECO:0000313" key="3">
    <source>
        <dbReference type="EMBL" id="AGS53044.1"/>
    </source>
</evidence>
<evidence type="ECO:0000256" key="1">
    <source>
        <dbReference type="ARBA" id="ARBA00005953"/>
    </source>
</evidence>
<dbReference type="AlphaFoldDB" id="A0A806KIX1"/>
<proteinExistence type="inferred from homology"/>
<protein>
    <submittedName>
        <fullName evidence="3">FIG002571: 4-hydroxybenzoyl-CoA thioesterase domain protein</fullName>
    </submittedName>
</protein>
<keyword evidence="2" id="KW-0378">Hydrolase</keyword>
<comment type="similarity">
    <text evidence="1">Belongs to the 4-hydroxybenzoyl-CoA thioesterase family.</text>
</comment>
<sequence length="152" mass="17577">MGIKSTGDNGPFNIFAETQIPVEFYHLDPFWVVWHGNYLKFFEAGRRALLEKIGYGYLEIEKSGFVFPIVNISVKYMEPLRIQDQIRVRAILVEYETCLKVKYEVYNSKTGRLIAKGKSTQMAYDINKGESRFACPRILIDKIEAIIGRQSQ</sequence>
<accession>A0A806KIX1</accession>
<evidence type="ECO:0000256" key="2">
    <source>
        <dbReference type="ARBA" id="ARBA00022801"/>
    </source>
</evidence>
<name>A0A806KIX1_9BACT</name>
<dbReference type="GO" id="GO:0047617">
    <property type="term" value="F:fatty acyl-CoA hydrolase activity"/>
    <property type="evidence" value="ECO:0007669"/>
    <property type="project" value="TreeGrafter"/>
</dbReference>
<dbReference type="SUPFAM" id="SSF54637">
    <property type="entry name" value="Thioesterase/thiol ester dehydrase-isomerase"/>
    <property type="match status" value="1"/>
</dbReference>
<dbReference type="PIRSF" id="PIRSF003230">
    <property type="entry name" value="YbgC"/>
    <property type="match status" value="1"/>
</dbReference>
<dbReference type="EMBL" id="JQ844219">
    <property type="protein sequence ID" value="AGS53044.1"/>
    <property type="molecule type" value="Genomic_DNA"/>
</dbReference>
<dbReference type="InterPro" id="IPR029069">
    <property type="entry name" value="HotDog_dom_sf"/>
</dbReference>
<dbReference type="InterPro" id="IPR006684">
    <property type="entry name" value="YbgC/YbaW"/>
</dbReference>